<feature type="transmembrane region" description="Helical" evidence="4">
    <location>
        <begin position="309"/>
        <end position="330"/>
    </location>
</feature>
<keyword evidence="4" id="KW-0812">Transmembrane</keyword>
<dbReference type="EMBL" id="BQKE01000001">
    <property type="protein sequence ID" value="GJM60862.1"/>
    <property type="molecule type" value="Genomic_DNA"/>
</dbReference>
<evidence type="ECO:0000313" key="7">
    <source>
        <dbReference type="Proteomes" id="UP001310022"/>
    </source>
</evidence>
<feature type="domain" description="Glycosyltransferase 2-like" evidence="5">
    <location>
        <begin position="65"/>
        <end position="188"/>
    </location>
</feature>
<comment type="similarity">
    <text evidence="1">Belongs to the glycosyltransferase 2 family.</text>
</comment>
<gene>
    <name evidence="6" type="ORF">PEDI_14140</name>
</gene>
<keyword evidence="2" id="KW-0328">Glycosyltransferase</keyword>
<evidence type="ECO:0000259" key="5">
    <source>
        <dbReference type="Pfam" id="PF00535"/>
    </source>
</evidence>
<evidence type="ECO:0000256" key="3">
    <source>
        <dbReference type="ARBA" id="ARBA00022679"/>
    </source>
</evidence>
<evidence type="ECO:0000256" key="1">
    <source>
        <dbReference type="ARBA" id="ARBA00006739"/>
    </source>
</evidence>
<keyword evidence="7" id="KW-1185">Reference proteome</keyword>
<dbReference type="Gene3D" id="3.90.550.10">
    <property type="entry name" value="Spore Coat Polysaccharide Biosynthesis Protein SpsA, Chain A"/>
    <property type="match status" value="1"/>
</dbReference>
<dbReference type="AlphaFoldDB" id="A0AAN4VWS2"/>
<keyword evidence="4" id="KW-0472">Membrane</keyword>
<dbReference type="PANTHER" id="PTHR43630:SF1">
    <property type="entry name" value="POLY-BETA-1,6-N-ACETYL-D-GLUCOSAMINE SYNTHASE"/>
    <property type="match status" value="1"/>
</dbReference>
<proteinExistence type="inferred from homology"/>
<dbReference type="PANTHER" id="PTHR43630">
    <property type="entry name" value="POLY-BETA-1,6-N-ACETYL-D-GLUCOSAMINE SYNTHASE"/>
    <property type="match status" value="1"/>
</dbReference>
<accession>A0AAN4VWS2</accession>
<evidence type="ECO:0000256" key="4">
    <source>
        <dbReference type="SAM" id="Phobius"/>
    </source>
</evidence>
<evidence type="ECO:0000256" key="2">
    <source>
        <dbReference type="ARBA" id="ARBA00022676"/>
    </source>
</evidence>
<feature type="transmembrane region" description="Helical" evidence="4">
    <location>
        <begin position="370"/>
        <end position="389"/>
    </location>
</feature>
<sequence length="407" mass="46345">MEINLLTTSDQLTMAEWIFWTALALVFYTYVGYGMLLGFLVSLKKKFFPEKIFHFEQEDLPSVTFIVAAYNEEAYIQEKIDNCLSLEYPQEKISYWFVTDGSNDGTMSIIESNPEVRLLHREERAGKIAAMHRAMGEVESDIAIFSDANALLNPEAVMEMVQCYANPRVGAVAGEKGIAMDAEEKASGAGEGIYWKYESQLKKWDYQLYSVVGAAGELFSVRTSLYEGVEPDTLLDDFMISLRIAKKGYRVAYAPNAKATEKASLNVEEEMKRKIRISAGGLQSISRLIPLLNIFKHGWLSFQYISHRVLRWTLAPLALPFIFISNGYLAVQSEEWIYSLLLLGQLGFYFLAFLGMILQDKKVRIKGFFVPYYFAMMNWSVYLGLIRLLKGRQSVKWEKAVRATTTS</sequence>
<comment type="caution">
    <text evidence="6">The sequence shown here is derived from an EMBL/GenBank/DDBJ whole genome shotgun (WGS) entry which is preliminary data.</text>
</comment>
<feature type="transmembrane region" description="Helical" evidence="4">
    <location>
        <begin position="336"/>
        <end position="358"/>
    </location>
</feature>
<dbReference type="Proteomes" id="UP001310022">
    <property type="component" value="Unassembled WGS sequence"/>
</dbReference>
<dbReference type="Pfam" id="PF00535">
    <property type="entry name" value="Glycos_transf_2"/>
    <property type="match status" value="1"/>
</dbReference>
<dbReference type="RefSeq" id="WP_338236525.1">
    <property type="nucleotide sequence ID" value="NZ_BQKE01000001.1"/>
</dbReference>
<keyword evidence="3 6" id="KW-0808">Transferase</keyword>
<reference evidence="6 7" key="1">
    <citation type="submission" date="2021-12" db="EMBL/GenBank/DDBJ databases">
        <title>Genome sequencing of bacteria with rrn-lacking chromosome and rrn-plasmid.</title>
        <authorList>
            <person name="Anda M."/>
            <person name="Iwasaki W."/>
        </authorList>
    </citation>
    <scope>NUCLEOTIDE SEQUENCE [LARGE SCALE GENOMIC DNA]</scope>
    <source>
        <strain evidence="6 7">NBRC 15940</strain>
    </source>
</reference>
<evidence type="ECO:0000313" key="6">
    <source>
        <dbReference type="EMBL" id="GJM60862.1"/>
    </source>
</evidence>
<dbReference type="SUPFAM" id="SSF53448">
    <property type="entry name" value="Nucleotide-diphospho-sugar transferases"/>
    <property type="match status" value="1"/>
</dbReference>
<organism evidence="6 7">
    <name type="scientific">Persicobacter diffluens</name>
    <dbReference type="NCBI Taxonomy" id="981"/>
    <lineage>
        <taxon>Bacteria</taxon>
        <taxon>Pseudomonadati</taxon>
        <taxon>Bacteroidota</taxon>
        <taxon>Cytophagia</taxon>
        <taxon>Cytophagales</taxon>
        <taxon>Persicobacteraceae</taxon>
        <taxon>Persicobacter</taxon>
    </lineage>
</organism>
<dbReference type="InterPro" id="IPR001173">
    <property type="entry name" value="Glyco_trans_2-like"/>
</dbReference>
<dbReference type="InterPro" id="IPR029044">
    <property type="entry name" value="Nucleotide-diphossugar_trans"/>
</dbReference>
<protein>
    <submittedName>
        <fullName evidence="6">Glycosyl transferase</fullName>
    </submittedName>
</protein>
<dbReference type="CDD" id="cd06439">
    <property type="entry name" value="CESA_like_1"/>
    <property type="match status" value="1"/>
</dbReference>
<feature type="transmembrane region" description="Helical" evidence="4">
    <location>
        <begin position="17"/>
        <end position="41"/>
    </location>
</feature>
<name>A0AAN4VWS2_9BACT</name>
<keyword evidence="4" id="KW-1133">Transmembrane helix</keyword>
<dbReference type="GO" id="GO:0016757">
    <property type="term" value="F:glycosyltransferase activity"/>
    <property type="evidence" value="ECO:0007669"/>
    <property type="project" value="UniProtKB-KW"/>
</dbReference>